<dbReference type="EMBL" id="CADCVD010000127">
    <property type="protein sequence ID" value="CAA9452982.1"/>
    <property type="molecule type" value="Genomic_DNA"/>
</dbReference>
<feature type="non-terminal residue" evidence="1">
    <location>
        <position position="1"/>
    </location>
</feature>
<proteinExistence type="predicted"/>
<accession>A0A6J4QTB8</accession>
<organism evidence="1">
    <name type="scientific">uncultured Rubrobacteraceae bacterium</name>
    <dbReference type="NCBI Taxonomy" id="349277"/>
    <lineage>
        <taxon>Bacteria</taxon>
        <taxon>Bacillati</taxon>
        <taxon>Actinomycetota</taxon>
        <taxon>Rubrobacteria</taxon>
        <taxon>Rubrobacterales</taxon>
        <taxon>Rubrobacteraceae</taxon>
        <taxon>environmental samples</taxon>
    </lineage>
</organism>
<evidence type="ECO:0000313" key="1">
    <source>
        <dbReference type="EMBL" id="CAA9452982.1"/>
    </source>
</evidence>
<reference evidence="1" key="1">
    <citation type="submission" date="2020-02" db="EMBL/GenBank/DDBJ databases">
        <authorList>
            <person name="Meier V. D."/>
        </authorList>
    </citation>
    <scope>NUCLEOTIDE SEQUENCE</scope>
    <source>
        <strain evidence="1">AVDCRST_MAG37</strain>
    </source>
</reference>
<feature type="non-terminal residue" evidence="1">
    <location>
        <position position="47"/>
    </location>
</feature>
<name>A0A6J4QTB8_9ACTN</name>
<dbReference type="AlphaFoldDB" id="A0A6J4QTB8"/>
<protein>
    <submittedName>
        <fullName evidence="1">Uncharacterized protein</fullName>
    </submittedName>
</protein>
<sequence length="47" mass="5041">VSHRILLPLSRRSAHGAVAVEDALDPSAFDAQSDGKVRDFPGKIARL</sequence>
<gene>
    <name evidence="1" type="ORF">AVDCRST_MAG37-2580</name>
</gene>